<dbReference type="Proteomes" id="UP001246244">
    <property type="component" value="Unassembled WGS sequence"/>
</dbReference>
<evidence type="ECO:0000313" key="1">
    <source>
        <dbReference type="EMBL" id="MDR7665109.1"/>
    </source>
</evidence>
<protein>
    <submittedName>
        <fullName evidence="1">Uncharacterized protein</fullName>
    </submittedName>
</protein>
<dbReference type="EMBL" id="JAVKPK010000013">
    <property type="protein sequence ID" value="MDR7665109.1"/>
    <property type="molecule type" value="Genomic_DNA"/>
</dbReference>
<name>A0ABU2CZG5_9EURY</name>
<proteinExistence type="predicted"/>
<comment type="caution">
    <text evidence="1">The sequence shown here is derived from an EMBL/GenBank/DDBJ whole genome shotgun (WGS) entry which is preliminary data.</text>
</comment>
<sequence length="42" mass="4937">MLKQGKDLYWKTMGAENFQVFPARITCRYEQKENGDIKRKGG</sequence>
<accession>A0ABU2CZG5</accession>
<evidence type="ECO:0000313" key="2">
    <source>
        <dbReference type="Proteomes" id="UP001246244"/>
    </source>
</evidence>
<dbReference type="RefSeq" id="WP_310575136.1">
    <property type="nucleotide sequence ID" value="NZ_JAVKPK010000013.1"/>
</dbReference>
<reference evidence="2" key="1">
    <citation type="submission" date="2023-07" db="EMBL/GenBank/DDBJ databases">
        <title>Whole-genome sequencing of a new Methanosarcina sp. Z-7115.</title>
        <authorList>
            <person name="Zhilina T.N."/>
            <person name="Merkel A.Y."/>
        </authorList>
    </citation>
    <scope>NUCLEOTIDE SEQUENCE [LARGE SCALE GENOMIC DNA]</scope>
    <source>
        <strain evidence="2">Z-7115</strain>
    </source>
</reference>
<keyword evidence="2" id="KW-1185">Reference proteome</keyword>
<gene>
    <name evidence="1" type="ORF">RG963_04755</name>
</gene>
<organism evidence="1 2">
    <name type="scientific">Methanosarcina baikalica</name>
    <dbReference type="NCBI Taxonomy" id="3073890"/>
    <lineage>
        <taxon>Archaea</taxon>
        <taxon>Methanobacteriati</taxon>
        <taxon>Methanobacteriota</taxon>
        <taxon>Stenosarchaea group</taxon>
        <taxon>Methanomicrobia</taxon>
        <taxon>Methanosarcinales</taxon>
        <taxon>Methanosarcinaceae</taxon>
        <taxon>Methanosarcina</taxon>
    </lineage>
</organism>